<gene>
    <name evidence="1" type="ORF">RchiOBHm_Chr2g0112621</name>
</gene>
<keyword evidence="2" id="KW-1185">Reference proteome</keyword>
<name>A0A2P6RQ85_ROSCH</name>
<reference evidence="1 2" key="1">
    <citation type="journal article" date="2018" name="Nat. Genet.">
        <title>The Rosa genome provides new insights in the design of modern roses.</title>
        <authorList>
            <person name="Bendahmane M."/>
        </authorList>
    </citation>
    <scope>NUCLEOTIDE SEQUENCE [LARGE SCALE GENOMIC DNA]</scope>
    <source>
        <strain evidence="2">cv. Old Blush</strain>
    </source>
</reference>
<dbReference type="AlphaFoldDB" id="A0A2P6RQ85"/>
<dbReference type="Gramene" id="PRQ48605">
    <property type="protein sequence ID" value="PRQ48605"/>
    <property type="gene ID" value="RchiOBHm_Chr2g0112621"/>
</dbReference>
<protein>
    <submittedName>
        <fullName evidence="1">Uncharacterized protein</fullName>
    </submittedName>
</protein>
<sequence length="95" mass="11190">MAKGLISVSNQYSVCNLHLITRHEVIELPRRETKLELSGDDDLLHFKSRVRRIERFRVKEIEIDEEIERNRRQVLTSSSEIGGLGSFWKRCVPRL</sequence>
<dbReference type="EMBL" id="PDCK01000040">
    <property type="protein sequence ID" value="PRQ48605.1"/>
    <property type="molecule type" value="Genomic_DNA"/>
</dbReference>
<accession>A0A2P6RQ85</accession>
<proteinExistence type="predicted"/>
<evidence type="ECO:0000313" key="1">
    <source>
        <dbReference type="EMBL" id="PRQ48605.1"/>
    </source>
</evidence>
<evidence type="ECO:0000313" key="2">
    <source>
        <dbReference type="Proteomes" id="UP000238479"/>
    </source>
</evidence>
<organism evidence="1 2">
    <name type="scientific">Rosa chinensis</name>
    <name type="common">China rose</name>
    <dbReference type="NCBI Taxonomy" id="74649"/>
    <lineage>
        <taxon>Eukaryota</taxon>
        <taxon>Viridiplantae</taxon>
        <taxon>Streptophyta</taxon>
        <taxon>Embryophyta</taxon>
        <taxon>Tracheophyta</taxon>
        <taxon>Spermatophyta</taxon>
        <taxon>Magnoliopsida</taxon>
        <taxon>eudicotyledons</taxon>
        <taxon>Gunneridae</taxon>
        <taxon>Pentapetalae</taxon>
        <taxon>rosids</taxon>
        <taxon>fabids</taxon>
        <taxon>Rosales</taxon>
        <taxon>Rosaceae</taxon>
        <taxon>Rosoideae</taxon>
        <taxon>Rosoideae incertae sedis</taxon>
        <taxon>Rosa</taxon>
    </lineage>
</organism>
<comment type="caution">
    <text evidence="1">The sequence shown here is derived from an EMBL/GenBank/DDBJ whole genome shotgun (WGS) entry which is preliminary data.</text>
</comment>
<dbReference type="Proteomes" id="UP000238479">
    <property type="component" value="Chromosome 2"/>
</dbReference>